<protein>
    <submittedName>
        <fullName evidence="6">NUDIX domain-containing protein</fullName>
    </submittedName>
</protein>
<dbReference type="Gene3D" id="3.90.79.10">
    <property type="entry name" value="Nucleoside Triphosphate Pyrophosphohydrolase"/>
    <property type="match status" value="1"/>
</dbReference>
<dbReference type="InterPro" id="IPR000086">
    <property type="entry name" value="NUDIX_hydrolase_dom"/>
</dbReference>
<keyword evidence="2 4" id="KW-0378">Hydrolase</keyword>
<dbReference type="PRINTS" id="PR00502">
    <property type="entry name" value="NUDIXFAMILY"/>
</dbReference>
<keyword evidence="7" id="KW-1185">Reference proteome</keyword>
<name>A0ABT6ATC5_9BURK</name>
<evidence type="ECO:0000256" key="3">
    <source>
        <dbReference type="ARBA" id="ARBA00022842"/>
    </source>
</evidence>
<organism evidence="6 7">
    <name type="scientific">Cupriavidus basilensis</name>
    <dbReference type="NCBI Taxonomy" id="68895"/>
    <lineage>
        <taxon>Bacteria</taxon>
        <taxon>Pseudomonadati</taxon>
        <taxon>Pseudomonadota</taxon>
        <taxon>Betaproteobacteria</taxon>
        <taxon>Burkholderiales</taxon>
        <taxon>Burkholderiaceae</taxon>
        <taxon>Cupriavidus</taxon>
    </lineage>
</organism>
<comment type="cofactor">
    <cofactor evidence="1">
        <name>Mg(2+)</name>
        <dbReference type="ChEBI" id="CHEBI:18420"/>
    </cofactor>
</comment>
<evidence type="ECO:0000313" key="7">
    <source>
        <dbReference type="Proteomes" id="UP001216674"/>
    </source>
</evidence>
<evidence type="ECO:0000256" key="4">
    <source>
        <dbReference type="RuleBase" id="RU003476"/>
    </source>
</evidence>
<dbReference type="PANTHER" id="PTHR43046">
    <property type="entry name" value="GDP-MANNOSE MANNOSYL HYDROLASE"/>
    <property type="match status" value="1"/>
</dbReference>
<comment type="similarity">
    <text evidence="4">Belongs to the Nudix hydrolase family.</text>
</comment>
<accession>A0ABT6ATC5</accession>
<dbReference type="SUPFAM" id="SSF55811">
    <property type="entry name" value="Nudix"/>
    <property type="match status" value="1"/>
</dbReference>
<gene>
    <name evidence="6" type="ORF">P3W85_22615</name>
</gene>
<keyword evidence="3" id="KW-0460">Magnesium</keyword>
<dbReference type="Proteomes" id="UP001216674">
    <property type="component" value="Unassembled WGS sequence"/>
</dbReference>
<sequence>MDHLHRTLLFRFAHRRGALAGKAYWATPGGGVDEGESFEEAASRELFEETGIERSDVGKHVAERSFQMQLPDGENVWAEERYFLVRVSSDILSKEHWTSLENEVMADSHWWTLRELAATRETVFPEDLAFMLVACGISGDNGSVSCTV</sequence>
<comment type="caution">
    <text evidence="6">The sequence shown here is derived from an EMBL/GenBank/DDBJ whole genome shotgun (WGS) entry which is preliminary data.</text>
</comment>
<dbReference type="PROSITE" id="PS00893">
    <property type="entry name" value="NUDIX_BOX"/>
    <property type="match status" value="1"/>
</dbReference>
<dbReference type="PROSITE" id="PS51462">
    <property type="entry name" value="NUDIX"/>
    <property type="match status" value="1"/>
</dbReference>
<feature type="domain" description="Nudix hydrolase" evidence="5">
    <location>
        <begin position="1"/>
        <end position="134"/>
    </location>
</feature>
<dbReference type="EMBL" id="JARJLM010000380">
    <property type="protein sequence ID" value="MDF3835719.1"/>
    <property type="molecule type" value="Genomic_DNA"/>
</dbReference>
<reference evidence="6 7" key="1">
    <citation type="submission" date="2023-03" db="EMBL/GenBank/DDBJ databases">
        <title>Draft assemblies of triclosan tolerant bacteria isolated from returned activated sludge.</title>
        <authorList>
            <person name="Van Hamelsveld S."/>
        </authorList>
    </citation>
    <scope>NUCLEOTIDE SEQUENCE [LARGE SCALE GENOMIC DNA]</scope>
    <source>
        <strain evidence="6 7">GW210010_S58</strain>
    </source>
</reference>
<evidence type="ECO:0000259" key="5">
    <source>
        <dbReference type="PROSITE" id="PS51462"/>
    </source>
</evidence>
<dbReference type="InterPro" id="IPR015797">
    <property type="entry name" value="NUDIX_hydrolase-like_dom_sf"/>
</dbReference>
<dbReference type="InterPro" id="IPR020476">
    <property type="entry name" value="Nudix_hydrolase"/>
</dbReference>
<dbReference type="CDD" id="cd04685">
    <property type="entry name" value="NUDIX_Hydrolase"/>
    <property type="match status" value="1"/>
</dbReference>
<dbReference type="Pfam" id="PF00293">
    <property type="entry name" value="NUDIX"/>
    <property type="match status" value="1"/>
</dbReference>
<evidence type="ECO:0000313" key="6">
    <source>
        <dbReference type="EMBL" id="MDF3835719.1"/>
    </source>
</evidence>
<evidence type="ECO:0000256" key="2">
    <source>
        <dbReference type="ARBA" id="ARBA00022801"/>
    </source>
</evidence>
<evidence type="ECO:0000256" key="1">
    <source>
        <dbReference type="ARBA" id="ARBA00001946"/>
    </source>
</evidence>
<dbReference type="PANTHER" id="PTHR43046:SF12">
    <property type="entry name" value="GDP-MANNOSE MANNOSYL HYDROLASE"/>
    <property type="match status" value="1"/>
</dbReference>
<proteinExistence type="inferred from homology"/>
<dbReference type="InterPro" id="IPR020084">
    <property type="entry name" value="NUDIX_hydrolase_CS"/>
</dbReference>